<accession>A0A914PZA4</accession>
<dbReference type="GO" id="GO:0030027">
    <property type="term" value="C:lamellipodium"/>
    <property type="evidence" value="ECO:0007669"/>
    <property type="project" value="TreeGrafter"/>
</dbReference>
<keyword evidence="1" id="KW-1185">Reference proteome</keyword>
<organism evidence="1 2">
    <name type="scientific">Panagrolaimus davidi</name>
    <dbReference type="NCBI Taxonomy" id="227884"/>
    <lineage>
        <taxon>Eukaryota</taxon>
        <taxon>Metazoa</taxon>
        <taxon>Ecdysozoa</taxon>
        <taxon>Nematoda</taxon>
        <taxon>Chromadorea</taxon>
        <taxon>Rhabditida</taxon>
        <taxon>Tylenchina</taxon>
        <taxon>Panagrolaimomorpha</taxon>
        <taxon>Panagrolaimoidea</taxon>
        <taxon>Panagrolaimidae</taxon>
        <taxon>Panagrolaimus</taxon>
    </lineage>
</organism>
<dbReference type="AlphaFoldDB" id="A0A914PZA4"/>
<protein>
    <submittedName>
        <fullName evidence="2">Uncharacterized protein</fullName>
    </submittedName>
</protein>
<dbReference type="GO" id="GO:0005886">
    <property type="term" value="C:plasma membrane"/>
    <property type="evidence" value="ECO:0007669"/>
    <property type="project" value="TreeGrafter"/>
</dbReference>
<dbReference type="GO" id="GO:0016477">
    <property type="term" value="P:cell migration"/>
    <property type="evidence" value="ECO:0007669"/>
    <property type="project" value="TreeGrafter"/>
</dbReference>
<dbReference type="SUPFAM" id="SSF52047">
    <property type="entry name" value="RNI-like"/>
    <property type="match status" value="1"/>
</dbReference>
<dbReference type="InterPro" id="IPR051279">
    <property type="entry name" value="PP1-Reg/Actin-Interact_Protein"/>
</dbReference>
<evidence type="ECO:0000313" key="1">
    <source>
        <dbReference type="Proteomes" id="UP000887578"/>
    </source>
</evidence>
<dbReference type="InterPro" id="IPR032675">
    <property type="entry name" value="LRR_dom_sf"/>
</dbReference>
<dbReference type="Proteomes" id="UP000887578">
    <property type="component" value="Unplaced"/>
</dbReference>
<proteinExistence type="predicted"/>
<dbReference type="GO" id="GO:0034315">
    <property type="term" value="P:regulation of Arp2/3 complex-mediated actin nucleation"/>
    <property type="evidence" value="ECO:0007669"/>
    <property type="project" value="TreeGrafter"/>
</dbReference>
<sequence>MHVILNALGVSKLTLLDISNNEMGNSGARLLSKALQLNHCLQKLYIDRNQITAEGFGELSNALKLNRTLQSMPTPIIDVSDAFGKPDRSRVLTAVSEIERYLERNRSEKCRNEELRQKVIHQLNNRSEKYEINSSDYKRIIFFEVIKVISDFGSEPAIRIPIDEVVDSIVAKLDQISKANDDKTLSKLKEALAEHGVEICENVEAKNPGQENYLRKSIKQLIENHLTEMSWATRFIFKWCN</sequence>
<name>A0A914PZA4_9BILA</name>
<dbReference type="Gene3D" id="3.80.10.10">
    <property type="entry name" value="Ribonuclease Inhibitor"/>
    <property type="match status" value="1"/>
</dbReference>
<dbReference type="PANTHER" id="PTHR24112">
    <property type="entry name" value="LEUCINE-RICH REPEAT, ISOFORM F-RELATED"/>
    <property type="match status" value="1"/>
</dbReference>
<dbReference type="Pfam" id="PF13516">
    <property type="entry name" value="LRR_6"/>
    <property type="match status" value="2"/>
</dbReference>
<dbReference type="SMART" id="SM00368">
    <property type="entry name" value="LRR_RI"/>
    <property type="match status" value="2"/>
</dbReference>
<evidence type="ECO:0000313" key="2">
    <source>
        <dbReference type="WBParaSite" id="PDA_v2.g23726.t1"/>
    </source>
</evidence>
<reference evidence="2" key="1">
    <citation type="submission" date="2022-11" db="UniProtKB">
        <authorList>
            <consortium name="WormBaseParasite"/>
        </authorList>
    </citation>
    <scope>IDENTIFICATION</scope>
</reference>
<dbReference type="PANTHER" id="PTHR24112:SF66">
    <property type="entry name" value="LEUCINE-RICH REPEAT, ISOFORM F"/>
    <property type="match status" value="1"/>
</dbReference>
<dbReference type="InterPro" id="IPR001611">
    <property type="entry name" value="Leu-rich_rpt"/>
</dbReference>
<dbReference type="WBParaSite" id="PDA_v2.g23726.t1">
    <property type="protein sequence ID" value="PDA_v2.g23726.t1"/>
    <property type="gene ID" value="PDA_v2.g23726"/>
</dbReference>